<evidence type="ECO:0000313" key="2">
    <source>
        <dbReference type="Proteomes" id="UP000236910"/>
    </source>
</evidence>
<dbReference type="EMBL" id="PNIX01000284">
    <property type="protein sequence ID" value="PMP81762.1"/>
    <property type="molecule type" value="Genomic_DNA"/>
</dbReference>
<dbReference type="Proteomes" id="UP000236910">
    <property type="component" value="Unassembled WGS sequence"/>
</dbReference>
<comment type="caution">
    <text evidence="1">The sequence shown here is derived from an EMBL/GenBank/DDBJ whole genome shotgun (WGS) entry which is preliminary data.</text>
</comment>
<name>A0A2J6X5F0_9BACT</name>
<sequence>KAYINLINDANYEKTLTLVDSKLAIVWPGISLIEQLTNSKIKDKFVVVNLESISEPVNLGNSPDEVEIVTQIHLKPTQKSAELGVLEREKDTFMIFYLIKRNDGYKLSKSFETDSLIANYVETNPELFKNIKIAIPNKVKRGEEVELVFDLNAPKALGNIGEVSFIMYPEPNTPKYPYSFETVFYSGDDVTTFKIRHFALIKTENSKFPEENSQIILGPIQIDDEANKGSYRIYLRTSGILFPIPPYIIEVS</sequence>
<dbReference type="AlphaFoldDB" id="A0A2J6X5F0"/>
<organism evidence="1 2">
    <name type="scientific">Caldisericum exile</name>
    <dbReference type="NCBI Taxonomy" id="693075"/>
    <lineage>
        <taxon>Bacteria</taxon>
        <taxon>Pseudomonadati</taxon>
        <taxon>Caldisericota/Cryosericota group</taxon>
        <taxon>Caldisericota</taxon>
        <taxon>Caldisericia</taxon>
        <taxon>Caldisericales</taxon>
        <taxon>Caldisericaceae</taxon>
        <taxon>Caldisericum</taxon>
    </lineage>
</organism>
<feature type="non-terminal residue" evidence="1">
    <location>
        <position position="1"/>
    </location>
</feature>
<proteinExistence type="predicted"/>
<accession>A0A2J6X5F0</accession>
<gene>
    <name evidence="1" type="ORF">C0175_04835</name>
</gene>
<evidence type="ECO:0000313" key="1">
    <source>
        <dbReference type="EMBL" id="PMP81762.1"/>
    </source>
</evidence>
<reference evidence="1 2" key="1">
    <citation type="submission" date="2018-01" db="EMBL/GenBank/DDBJ databases">
        <title>Metagenomic assembled genomes from two thermal pools in the Uzon Caldera, Kamchatka, Russia.</title>
        <authorList>
            <person name="Wilkins L."/>
            <person name="Ettinger C."/>
        </authorList>
    </citation>
    <scope>NUCLEOTIDE SEQUENCE [LARGE SCALE GENOMIC DNA]</scope>
    <source>
        <strain evidence="1">ARK-10</strain>
    </source>
</reference>
<protein>
    <submittedName>
        <fullName evidence="1">Uncharacterized protein</fullName>
    </submittedName>
</protein>